<evidence type="ECO:0000313" key="2">
    <source>
        <dbReference type="Proteomes" id="UP001207654"/>
    </source>
</evidence>
<keyword evidence="2" id="KW-1185">Reference proteome</keyword>
<protein>
    <submittedName>
        <fullName evidence="1">Uncharacterized protein</fullName>
    </submittedName>
</protein>
<evidence type="ECO:0000313" key="1">
    <source>
        <dbReference type="EMBL" id="MCY1074691.1"/>
    </source>
</evidence>
<gene>
    <name evidence="1" type="ORF">OV287_09340</name>
</gene>
<reference evidence="1 2" key="1">
    <citation type="submission" date="2022-11" db="EMBL/GenBank/DDBJ databases">
        <title>Minimal conservation of predation-associated metabolite biosynthetic gene clusters underscores biosynthetic potential of Myxococcota including descriptions for ten novel species: Archangium lansinium sp. nov., Myxococcus landrumus sp. nov., Nannocystis bai.</title>
        <authorList>
            <person name="Ahearne A."/>
            <person name="Stevens C."/>
            <person name="Phillips K."/>
        </authorList>
    </citation>
    <scope>NUCLEOTIDE SEQUENCE [LARGE SCALE GENOMIC DNA]</scope>
    <source>
        <strain evidence="1 2">MIWBW</strain>
    </source>
</reference>
<organism evidence="1 2">
    <name type="scientific">Archangium lansingense</name>
    <dbReference type="NCBI Taxonomy" id="2995310"/>
    <lineage>
        <taxon>Bacteria</taxon>
        <taxon>Pseudomonadati</taxon>
        <taxon>Myxococcota</taxon>
        <taxon>Myxococcia</taxon>
        <taxon>Myxococcales</taxon>
        <taxon>Cystobacterineae</taxon>
        <taxon>Archangiaceae</taxon>
        <taxon>Archangium</taxon>
    </lineage>
</organism>
<proteinExistence type="predicted"/>
<dbReference type="Proteomes" id="UP001207654">
    <property type="component" value="Unassembled WGS sequence"/>
</dbReference>
<dbReference type="RefSeq" id="WP_267533650.1">
    <property type="nucleotide sequence ID" value="NZ_JAPNKA010000001.1"/>
</dbReference>
<sequence length="234" mass="26162">MSRKKHRDEDSWVPIRESLDDFKPAHLAAHLRQYLASHISPETRHLDEQTRRTLFEGVDALLAEQAGAWYTKADARLGNESLGSYGFHHFFPNPGGPPDLRVESNIERILSALGVAHEWLCTLDTYFRSVALPPDEEDRAAVLSDAVRRVLELTAEATGGEEAWHHYALLSVGWLLESQGLRRTERVEQALSEALADFTHVAPSTEEARQAADTIALAAVKEDVSRRYPDEGVS</sequence>
<accession>A0ABT4A033</accession>
<dbReference type="EMBL" id="JAPNKA010000001">
    <property type="protein sequence ID" value="MCY1074691.1"/>
    <property type="molecule type" value="Genomic_DNA"/>
</dbReference>
<name>A0ABT4A033_9BACT</name>
<comment type="caution">
    <text evidence="1">The sequence shown here is derived from an EMBL/GenBank/DDBJ whole genome shotgun (WGS) entry which is preliminary data.</text>
</comment>